<gene>
    <name evidence="2" type="ORF">J2X86_000372</name>
</gene>
<dbReference type="Proteomes" id="UP001262767">
    <property type="component" value="Unassembled WGS sequence"/>
</dbReference>
<dbReference type="AlphaFoldDB" id="A0AAW8LH44"/>
<evidence type="ECO:0000313" key="3">
    <source>
        <dbReference type="Proteomes" id="UP001262767"/>
    </source>
</evidence>
<evidence type="ECO:0000313" key="2">
    <source>
        <dbReference type="EMBL" id="MDR6628384.1"/>
    </source>
</evidence>
<evidence type="ECO:0000256" key="1">
    <source>
        <dbReference type="SAM" id="Phobius"/>
    </source>
</evidence>
<organism evidence="2 3">
    <name type="scientific">Acinetobacter lwoffii</name>
    <dbReference type="NCBI Taxonomy" id="28090"/>
    <lineage>
        <taxon>Bacteria</taxon>
        <taxon>Pseudomonadati</taxon>
        <taxon>Pseudomonadota</taxon>
        <taxon>Gammaproteobacteria</taxon>
        <taxon>Moraxellales</taxon>
        <taxon>Moraxellaceae</taxon>
        <taxon>Acinetobacter</taxon>
    </lineage>
</organism>
<sequence>MNIDILLAGFDASQIEQTKSIIPLLAWAIGAAIFSVAVGVYTFLQMRKMQKKNRPKPNQLDGTIADEGISFHDIAGSPHVHANITDIWDKSTQAIKSKSGKK</sequence>
<name>A0AAW8LH44_ACILW</name>
<protein>
    <submittedName>
        <fullName evidence="2">Uncharacterized protein</fullName>
    </submittedName>
</protein>
<keyword evidence="1" id="KW-0472">Membrane</keyword>
<dbReference type="EMBL" id="JAVDSC010000001">
    <property type="protein sequence ID" value="MDR6628384.1"/>
    <property type="molecule type" value="Genomic_DNA"/>
</dbReference>
<comment type="caution">
    <text evidence="2">The sequence shown here is derived from an EMBL/GenBank/DDBJ whole genome shotgun (WGS) entry which is preliminary data.</text>
</comment>
<reference evidence="2" key="1">
    <citation type="submission" date="2023-07" db="EMBL/GenBank/DDBJ databases">
        <title>Sorghum-associated microbial communities from plants grown in Nebraska, USA.</title>
        <authorList>
            <person name="Schachtman D."/>
        </authorList>
    </citation>
    <scope>NUCLEOTIDE SEQUENCE</scope>
    <source>
        <strain evidence="2">BE44</strain>
    </source>
</reference>
<accession>A0AAW8LH44</accession>
<dbReference type="RefSeq" id="WP_310076765.1">
    <property type="nucleotide sequence ID" value="NZ_JAVDSC010000001.1"/>
</dbReference>
<keyword evidence="1" id="KW-0812">Transmembrane</keyword>
<proteinExistence type="predicted"/>
<feature type="transmembrane region" description="Helical" evidence="1">
    <location>
        <begin position="20"/>
        <end position="44"/>
    </location>
</feature>
<keyword evidence="1" id="KW-1133">Transmembrane helix</keyword>